<dbReference type="SFLD" id="SFLDG01150">
    <property type="entry name" value="Main.1:_Beta-like"/>
    <property type="match status" value="1"/>
</dbReference>
<dbReference type="SUPFAM" id="SSF47616">
    <property type="entry name" value="GST C-terminal domain-like"/>
    <property type="match status" value="1"/>
</dbReference>
<dbReference type="SFLD" id="SFLDG00358">
    <property type="entry name" value="Main_(cytGST)"/>
    <property type="match status" value="1"/>
</dbReference>
<dbReference type="Pfam" id="PF13409">
    <property type="entry name" value="GST_N_2"/>
    <property type="match status" value="1"/>
</dbReference>
<evidence type="ECO:0000259" key="2">
    <source>
        <dbReference type="PROSITE" id="PS50405"/>
    </source>
</evidence>
<dbReference type="AlphaFoldDB" id="A0A378I2H4"/>
<dbReference type="Gene3D" id="1.20.1050.10">
    <property type="match status" value="1"/>
</dbReference>
<accession>A0A378I2H4</accession>
<dbReference type="Pfam" id="PF00043">
    <property type="entry name" value="GST_C"/>
    <property type="match status" value="1"/>
</dbReference>
<dbReference type="Proteomes" id="UP000254968">
    <property type="component" value="Unassembled WGS sequence"/>
</dbReference>
<dbReference type="CDD" id="cd03188">
    <property type="entry name" value="GST_C_Beta"/>
    <property type="match status" value="1"/>
</dbReference>
<feature type="domain" description="GST C-terminal" evidence="2">
    <location>
        <begin position="87"/>
        <end position="203"/>
    </location>
</feature>
<dbReference type="CDD" id="cd03057">
    <property type="entry name" value="GST_N_Beta"/>
    <property type="match status" value="1"/>
</dbReference>
<dbReference type="NCBIfam" id="NF007831">
    <property type="entry name" value="PRK10542.1"/>
    <property type="match status" value="1"/>
</dbReference>
<dbReference type="EMBL" id="UGNV01000001">
    <property type="protein sequence ID" value="STX28901.1"/>
    <property type="molecule type" value="Genomic_DNA"/>
</dbReference>
<sequence>MKLYYTKGACSLVQRIIINELGLKAQFESVDLKEKKTETGENYLSINPKGAVPALKLDNGEIITENAVILQYLADEAKATTLLPEVGNMQRYRILEWVNYITTEVHKSFGPLFNPKMPEQVKEEIFIPLIKSKFSFINKAMQKPYLADNHFTIADAYLFVMLLWAKNFKINLDELSNLQDFANELSRRESVKKSLHEEGLDNS</sequence>
<dbReference type="InterPro" id="IPR036249">
    <property type="entry name" value="Thioredoxin-like_sf"/>
</dbReference>
<dbReference type="PROSITE" id="PS50405">
    <property type="entry name" value="GST_CTER"/>
    <property type="match status" value="1"/>
</dbReference>
<dbReference type="PROSITE" id="PS50404">
    <property type="entry name" value="GST_NTER"/>
    <property type="match status" value="1"/>
</dbReference>
<keyword evidence="3" id="KW-0808">Transferase</keyword>
<keyword evidence="4" id="KW-1185">Reference proteome</keyword>
<dbReference type="GO" id="GO:0004364">
    <property type="term" value="F:glutathione transferase activity"/>
    <property type="evidence" value="ECO:0007669"/>
    <property type="project" value="UniProtKB-EC"/>
</dbReference>
<protein>
    <submittedName>
        <fullName evidence="3">Glutathione S-transferase</fullName>
        <ecNumber evidence="3">2.5.1.18</ecNumber>
    </submittedName>
</protein>
<dbReference type="InterPro" id="IPR004045">
    <property type="entry name" value="Glutathione_S-Trfase_N"/>
</dbReference>
<dbReference type="InterPro" id="IPR010987">
    <property type="entry name" value="Glutathione-S-Trfase_C-like"/>
</dbReference>
<evidence type="ECO:0000313" key="3">
    <source>
        <dbReference type="EMBL" id="STX28901.1"/>
    </source>
</evidence>
<dbReference type="InterPro" id="IPR004046">
    <property type="entry name" value="GST_C"/>
</dbReference>
<dbReference type="PANTHER" id="PTHR44051:SF8">
    <property type="entry name" value="GLUTATHIONE S-TRANSFERASE GSTA"/>
    <property type="match status" value="1"/>
</dbReference>
<dbReference type="SFLD" id="SFLDS00019">
    <property type="entry name" value="Glutathione_Transferase_(cytos"/>
    <property type="match status" value="1"/>
</dbReference>
<dbReference type="Gene3D" id="3.40.30.10">
    <property type="entry name" value="Glutaredoxin"/>
    <property type="match status" value="1"/>
</dbReference>
<feature type="domain" description="GST N-terminal" evidence="1">
    <location>
        <begin position="1"/>
        <end position="81"/>
    </location>
</feature>
<dbReference type="InterPro" id="IPR040079">
    <property type="entry name" value="Glutathione_S-Trfase"/>
</dbReference>
<gene>
    <name evidence="3" type="primary">gstB</name>
    <name evidence="3" type="ORF">NCTC13315_01435</name>
</gene>
<dbReference type="SUPFAM" id="SSF52833">
    <property type="entry name" value="Thioredoxin-like"/>
    <property type="match status" value="1"/>
</dbReference>
<evidence type="ECO:0000259" key="1">
    <source>
        <dbReference type="PROSITE" id="PS50404"/>
    </source>
</evidence>
<dbReference type="PANTHER" id="PTHR44051">
    <property type="entry name" value="GLUTATHIONE S-TRANSFERASE-RELATED"/>
    <property type="match status" value="1"/>
</dbReference>
<dbReference type="InterPro" id="IPR036282">
    <property type="entry name" value="Glutathione-S-Trfase_C_sf"/>
</dbReference>
<dbReference type="RefSeq" id="WP_115302611.1">
    <property type="nucleotide sequence ID" value="NZ_CAAAHO010000001.1"/>
</dbReference>
<proteinExistence type="predicted"/>
<evidence type="ECO:0000313" key="4">
    <source>
        <dbReference type="Proteomes" id="UP000254968"/>
    </source>
</evidence>
<organism evidence="3 4">
    <name type="scientific">Legionella beliardensis</name>
    <dbReference type="NCBI Taxonomy" id="91822"/>
    <lineage>
        <taxon>Bacteria</taxon>
        <taxon>Pseudomonadati</taxon>
        <taxon>Pseudomonadota</taxon>
        <taxon>Gammaproteobacteria</taxon>
        <taxon>Legionellales</taxon>
        <taxon>Legionellaceae</taxon>
        <taxon>Legionella</taxon>
    </lineage>
</organism>
<name>A0A378I2H4_9GAMM</name>
<dbReference type="EC" id="2.5.1.18" evidence="3"/>
<dbReference type="OrthoDB" id="8772754at2"/>
<reference evidence="3 4" key="1">
    <citation type="submission" date="2018-06" db="EMBL/GenBank/DDBJ databases">
        <authorList>
            <consortium name="Pathogen Informatics"/>
            <person name="Doyle S."/>
        </authorList>
    </citation>
    <scope>NUCLEOTIDE SEQUENCE [LARGE SCALE GENOMIC DNA]</scope>
    <source>
        <strain evidence="3 4">NCTC13315</strain>
    </source>
</reference>